<reference evidence="3 4" key="1">
    <citation type="submission" date="2016-03" db="EMBL/GenBank/DDBJ databases">
        <title>Niastella vici sp. nov., isolated from farmland soil.</title>
        <authorList>
            <person name="Chen L."/>
            <person name="Wang D."/>
            <person name="Yang S."/>
            <person name="Wang G."/>
        </authorList>
    </citation>
    <scope>NUCLEOTIDE SEQUENCE [LARGE SCALE GENOMIC DNA]</scope>
    <source>
        <strain evidence="3 4">DJ57</strain>
    </source>
</reference>
<feature type="transmembrane region" description="Helical" evidence="1">
    <location>
        <begin position="77"/>
        <end position="102"/>
    </location>
</feature>
<dbReference type="InterPro" id="IPR050879">
    <property type="entry name" value="Acyltransferase_3"/>
</dbReference>
<dbReference type="STRING" id="1703345.A3860_00540"/>
<dbReference type="PANTHER" id="PTHR23028">
    <property type="entry name" value="ACETYLTRANSFERASE"/>
    <property type="match status" value="1"/>
</dbReference>
<feature type="transmembrane region" description="Helical" evidence="1">
    <location>
        <begin position="187"/>
        <end position="204"/>
    </location>
</feature>
<dbReference type="Proteomes" id="UP000192796">
    <property type="component" value="Unassembled WGS sequence"/>
</dbReference>
<organism evidence="3 4">
    <name type="scientific">Niastella vici</name>
    <dbReference type="NCBI Taxonomy" id="1703345"/>
    <lineage>
        <taxon>Bacteria</taxon>
        <taxon>Pseudomonadati</taxon>
        <taxon>Bacteroidota</taxon>
        <taxon>Chitinophagia</taxon>
        <taxon>Chitinophagales</taxon>
        <taxon>Chitinophagaceae</taxon>
        <taxon>Niastella</taxon>
    </lineage>
</organism>
<protein>
    <recommendedName>
        <fullName evidence="2">Acyltransferase 3 domain-containing protein</fullName>
    </recommendedName>
</protein>
<proteinExistence type="predicted"/>
<keyword evidence="1" id="KW-1133">Transmembrane helix</keyword>
<gene>
    <name evidence="3" type="ORF">A3860_00540</name>
</gene>
<feature type="transmembrane region" description="Helical" evidence="1">
    <location>
        <begin position="155"/>
        <end position="175"/>
    </location>
</feature>
<evidence type="ECO:0000313" key="4">
    <source>
        <dbReference type="Proteomes" id="UP000192796"/>
    </source>
</evidence>
<dbReference type="Pfam" id="PF01757">
    <property type="entry name" value="Acyl_transf_3"/>
    <property type="match status" value="1"/>
</dbReference>
<name>A0A1V9G8A4_9BACT</name>
<evidence type="ECO:0000259" key="2">
    <source>
        <dbReference type="Pfam" id="PF01757"/>
    </source>
</evidence>
<dbReference type="GO" id="GO:0000271">
    <property type="term" value="P:polysaccharide biosynthetic process"/>
    <property type="evidence" value="ECO:0007669"/>
    <property type="project" value="TreeGrafter"/>
</dbReference>
<dbReference type="GO" id="GO:0016747">
    <property type="term" value="F:acyltransferase activity, transferring groups other than amino-acyl groups"/>
    <property type="evidence" value="ECO:0007669"/>
    <property type="project" value="InterPro"/>
</dbReference>
<feature type="transmembrane region" description="Helical" evidence="1">
    <location>
        <begin position="127"/>
        <end position="148"/>
    </location>
</feature>
<feature type="domain" description="Acyltransferase 3" evidence="2">
    <location>
        <begin position="7"/>
        <end position="343"/>
    </location>
</feature>
<dbReference type="GO" id="GO:0016020">
    <property type="term" value="C:membrane"/>
    <property type="evidence" value="ECO:0007669"/>
    <property type="project" value="TreeGrafter"/>
</dbReference>
<dbReference type="AlphaFoldDB" id="A0A1V9G8A4"/>
<feature type="transmembrane region" description="Helical" evidence="1">
    <location>
        <begin position="36"/>
        <end position="56"/>
    </location>
</feature>
<keyword evidence="1" id="KW-0812">Transmembrane</keyword>
<comment type="caution">
    <text evidence="3">The sequence shown here is derived from an EMBL/GenBank/DDBJ whole genome shotgun (WGS) entry which is preliminary data.</text>
</comment>
<keyword evidence="1" id="KW-0472">Membrane</keyword>
<evidence type="ECO:0000256" key="1">
    <source>
        <dbReference type="SAM" id="Phobius"/>
    </source>
</evidence>
<dbReference type="PANTHER" id="PTHR23028:SF53">
    <property type="entry name" value="ACYL_TRANSF_3 DOMAIN-CONTAINING PROTEIN"/>
    <property type="match status" value="1"/>
</dbReference>
<feature type="transmembrane region" description="Helical" evidence="1">
    <location>
        <begin position="326"/>
        <end position="348"/>
    </location>
</feature>
<dbReference type="InterPro" id="IPR002656">
    <property type="entry name" value="Acyl_transf_3_dom"/>
</dbReference>
<sequence length="360" mass="42532">MRKVYTQLDGFRFVFIFLVLLEHWLPYGVFKYTKCGTIGVNLFFVLSGFLLGEILLEQKATPVAKEIIIKNFFIRRSLRIFPLYFVVIILYSVFFTSGQIFLWNATYTTNILECININRVPLEFQHIWSLCVEEQFYLIFPFIIVFVPKEFFLKIFIGAIVIAFAWRFISINSSVFESYPNKWSSRFPLSAFDALFGGALLAYFKVHHYIKTSKFFSLKIVPVLLFSLIAITIFLTVQQEAFWTDLFLRLVCTFIGIITIGYAIIIGYSGHVKRFLEHPAIAFMGKISYGIYLFHPFVQEIYFQYFPIKKLEELCKLVPKLQYNMYLPHFVILFVFTILISVISFFLFEKRFLKLKRYFI</sequence>
<dbReference type="EMBL" id="LVYD01000001">
    <property type="protein sequence ID" value="OQP66891.1"/>
    <property type="molecule type" value="Genomic_DNA"/>
</dbReference>
<feature type="transmembrane region" description="Helical" evidence="1">
    <location>
        <begin position="247"/>
        <end position="268"/>
    </location>
</feature>
<feature type="transmembrane region" description="Helical" evidence="1">
    <location>
        <begin position="216"/>
        <end position="235"/>
    </location>
</feature>
<feature type="transmembrane region" description="Helical" evidence="1">
    <location>
        <begin position="12"/>
        <end position="30"/>
    </location>
</feature>
<keyword evidence="4" id="KW-1185">Reference proteome</keyword>
<dbReference type="RefSeq" id="WP_081144590.1">
    <property type="nucleotide sequence ID" value="NZ_LVYD01000001.1"/>
</dbReference>
<accession>A0A1V9G8A4</accession>
<evidence type="ECO:0000313" key="3">
    <source>
        <dbReference type="EMBL" id="OQP66891.1"/>
    </source>
</evidence>
<dbReference type="OrthoDB" id="290051at2"/>